<accession>A0A7I8JPV3</accession>
<evidence type="ECO:0000256" key="1">
    <source>
        <dbReference type="SAM" id="MobiDB-lite"/>
    </source>
</evidence>
<sequence length="218" mass="24570">MINISYFIKNILSEMVTSKLSENSYNYASLDFDRTNPPLKKDGVYELIKHADKDLRNEVNEINNKLEKLLSSQGTQNPKTPTLKNSVSIANPKNYSPGFTPSIPTTSMISGQGLSSSQGSQIEEIKEVTRLRNGKEGGRKEGKSILKELGESGEKENQKEIELSKETQANSYNQLTIHPNDQEKISFTCPFGTFVFTGCLLDYVMLQHFLKMYDLFIL</sequence>
<gene>
    <name evidence="2" type="ORF">SI7747_16018561</name>
</gene>
<evidence type="ECO:0000313" key="2">
    <source>
        <dbReference type="EMBL" id="CAA2633016.1"/>
    </source>
</evidence>
<keyword evidence="3" id="KW-1185">Reference proteome</keyword>
<feature type="region of interest" description="Disordered" evidence="1">
    <location>
        <begin position="133"/>
        <end position="159"/>
    </location>
</feature>
<reference evidence="2 3" key="1">
    <citation type="submission" date="2019-12" db="EMBL/GenBank/DDBJ databases">
        <authorList>
            <person name="Scholz U."/>
            <person name="Mascher M."/>
            <person name="Fiebig A."/>
        </authorList>
    </citation>
    <scope>NUCLEOTIDE SEQUENCE</scope>
</reference>
<name>A0A7I8JPV3_SPIIN</name>
<dbReference type="EMBL" id="LR743603">
    <property type="protein sequence ID" value="CAA2633016.1"/>
    <property type="molecule type" value="Genomic_DNA"/>
</dbReference>
<evidence type="ECO:0000313" key="3">
    <source>
        <dbReference type="Proteomes" id="UP001189122"/>
    </source>
</evidence>
<dbReference type="AlphaFoldDB" id="A0A7I8JPV3"/>
<proteinExistence type="predicted"/>
<dbReference type="Proteomes" id="UP001189122">
    <property type="component" value="Unassembled WGS sequence"/>
</dbReference>
<protein>
    <submittedName>
        <fullName evidence="2">Uncharacterized protein</fullName>
    </submittedName>
</protein>
<dbReference type="EMBL" id="CACRZD030000016">
    <property type="protein sequence ID" value="CAA6672150.1"/>
    <property type="molecule type" value="Genomic_DNA"/>
</dbReference>
<organism evidence="2">
    <name type="scientific">Spirodela intermedia</name>
    <name type="common">Intermediate duckweed</name>
    <dbReference type="NCBI Taxonomy" id="51605"/>
    <lineage>
        <taxon>Eukaryota</taxon>
        <taxon>Viridiplantae</taxon>
        <taxon>Streptophyta</taxon>
        <taxon>Embryophyta</taxon>
        <taxon>Tracheophyta</taxon>
        <taxon>Spermatophyta</taxon>
        <taxon>Magnoliopsida</taxon>
        <taxon>Liliopsida</taxon>
        <taxon>Araceae</taxon>
        <taxon>Lemnoideae</taxon>
        <taxon>Spirodela</taxon>
    </lineage>
</organism>